<dbReference type="SMART" id="SM01060">
    <property type="entry name" value="Catalase"/>
    <property type="match status" value="1"/>
</dbReference>
<keyword evidence="16" id="KW-1185">Reference proteome</keyword>
<reference evidence="16" key="1">
    <citation type="journal article" date="2019" name="Int. J. Syst. Evol. Microbiol.">
        <title>The Global Catalogue of Microorganisms (GCM) 10K type strain sequencing project: providing services to taxonomists for standard genome sequencing and annotation.</title>
        <authorList>
            <consortium name="The Broad Institute Genomics Platform"/>
            <consortium name="The Broad Institute Genome Sequencing Center for Infectious Disease"/>
            <person name="Wu L."/>
            <person name="Ma J."/>
        </authorList>
    </citation>
    <scope>NUCLEOTIDE SEQUENCE [LARGE SCALE GENOMIC DNA]</scope>
    <source>
        <strain evidence="16">JCM 16673</strain>
    </source>
</reference>
<comment type="caution">
    <text evidence="15">The sequence shown here is derived from an EMBL/GenBank/DDBJ whole genome shotgun (WGS) entry which is preliminary data.</text>
</comment>
<dbReference type="Pfam" id="PF00199">
    <property type="entry name" value="Catalase"/>
    <property type="match status" value="1"/>
</dbReference>
<dbReference type="SUPFAM" id="SSF52317">
    <property type="entry name" value="Class I glutamine amidotransferase-like"/>
    <property type="match status" value="1"/>
</dbReference>
<dbReference type="Proteomes" id="UP001501353">
    <property type="component" value="Unassembled WGS sequence"/>
</dbReference>
<protein>
    <recommendedName>
        <fullName evidence="4 11">Catalase</fullName>
        <ecNumber evidence="4 11">1.11.1.6</ecNumber>
    </recommendedName>
</protein>
<feature type="domain" description="Catalase core" evidence="14">
    <location>
        <begin position="51"/>
        <end position="439"/>
    </location>
</feature>
<comment type="cofactor">
    <cofactor evidence="1 11">
        <name>heme</name>
        <dbReference type="ChEBI" id="CHEBI:30413"/>
    </cofactor>
</comment>
<feature type="compositionally biased region" description="Polar residues" evidence="13">
    <location>
        <begin position="1"/>
        <end position="20"/>
    </location>
</feature>
<feature type="compositionally biased region" description="Polar residues" evidence="13">
    <location>
        <begin position="49"/>
        <end position="58"/>
    </location>
</feature>
<evidence type="ECO:0000256" key="4">
    <source>
        <dbReference type="ARBA" id="ARBA00012314"/>
    </source>
</evidence>
<dbReference type="InterPro" id="IPR024708">
    <property type="entry name" value="Catalase_AS"/>
</dbReference>
<feature type="region of interest" description="Disordered" evidence="13">
    <location>
        <begin position="1"/>
        <end position="58"/>
    </location>
</feature>
<proteinExistence type="inferred from homology"/>
<name>A0ABP7TZ80_9BURK</name>
<evidence type="ECO:0000256" key="12">
    <source>
        <dbReference type="RuleBase" id="RU000498"/>
    </source>
</evidence>
<evidence type="ECO:0000256" key="9">
    <source>
        <dbReference type="ARBA" id="ARBA00023004"/>
    </source>
</evidence>
<evidence type="ECO:0000256" key="3">
    <source>
        <dbReference type="ARBA" id="ARBA00010660"/>
    </source>
</evidence>
<keyword evidence="7 11" id="KW-0479">Metal-binding</keyword>
<evidence type="ECO:0000256" key="11">
    <source>
        <dbReference type="PIRNR" id="PIRNR038927"/>
    </source>
</evidence>
<dbReference type="PANTHER" id="PTHR42821">
    <property type="entry name" value="CATALASE"/>
    <property type="match status" value="1"/>
</dbReference>
<evidence type="ECO:0000256" key="5">
    <source>
        <dbReference type="ARBA" id="ARBA00022559"/>
    </source>
</evidence>
<dbReference type="Gene3D" id="3.40.50.880">
    <property type="match status" value="1"/>
</dbReference>
<evidence type="ECO:0000256" key="13">
    <source>
        <dbReference type="SAM" id="MobiDB-lite"/>
    </source>
</evidence>
<comment type="similarity">
    <text evidence="3">Belongs to the catalase family. HPII subfamily.</text>
</comment>
<keyword evidence="5 11" id="KW-0575">Peroxidase</keyword>
<evidence type="ECO:0000256" key="2">
    <source>
        <dbReference type="ARBA" id="ARBA00002974"/>
    </source>
</evidence>
<dbReference type="PRINTS" id="PR00067">
    <property type="entry name" value="CATALASE"/>
</dbReference>
<dbReference type="EMBL" id="BAAAZE010000014">
    <property type="protein sequence ID" value="GAA4033391.1"/>
    <property type="molecule type" value="Genomic_DNA"/>
</dbReference>
<keyword evidence="9 11" id="KW-0408">Iron</keyword>
<dbReference type="Gene3D" id="1.20.1370.20">
    <property type="match status" value="1"/>
</dbReference>
<dbReference type="InterPro" id="IPR002226">
    <property type="entry name" value="Catalase_haem_BS"/>
</dbReference>
<dbReference type="InterPro" id="IPR024712">
    <property type="entry name" value="Catalase_clade2"/>
</dbReference>
<keyword evidence="8 11" id="KW-0560">Oxidoreductase</keyword>
<sequence>MTSTTPRKGKTASLSSNAKSNAVPPSPFPASELGPAGDLHQPLSGSHPGLTTNHGLPVSDNQNSLKAFSRGPVLLEDFILREKIFHFDHERIPERVVHARGSGAHGYFELTDSLADFTTAKVLTETGIKTPLFTRISTVAGGSGSADTPRDVRGFAVKMYTKEGNWDLVGNNIPVFFIQDAIKFPDLIHAVKMEPDRGFPQAASAHDTFWDFISLTPEAMHMVMWIMSDRTLPRSLRMIEGFGIHSFRLVNADGKSTFVKFHWRPRLGLQSTLWDETVKIAGADPDYHRRDLFEAITSGAFPEWDLAVQLFSEDEAAAFPFDHLDATKLIPEELVPLRVIGKMVLDRWPDNFFAETEQVAFCPSHLVPGIDFSNDPLLQGRLFSYLDTQLSRLGSPNFHQIPVNAPTCPFANQQRDGHMQMQPQQGRVAYEPNSLAADSARENPQGFRSFPATESGERGRIRHDSFADHYSQARLFYRSQLPAEQAHLASALVFELSKVAALPIRQAMASHLQHIDDELARRVVDGLGLEAMPAPAPLARPVTDMALSPALRLIGKGQPTLKGRCVAILVNDGSDGKVITSLKKAIFGAGARIKILAPKVGGVTLADGTLLPADGQLAGNPSVLFDAIAVVLSDAGAQMLSGESAAVDFVRDAFGHLKGIAGDTGAQALLTKAGVVPDDGVTDAHDAARFVEAAMTRQWDREKLVRTLA</sequence>
<gene>
    <name evidence="15" type="ORF">GCM10022212_35680</name>
</gene>
<evidence type="ECO:0000256" key="6">
    <source>
        <dbReference type="ARBA" id="ARBA00022617"/>
    </source>
</evidence>
<dbReference type="Pfam" id="PF18011">
    <property type="entry name" value="Catalase_C"/>
    <property type="match status" value="1"/>
</dbReference>
<evidence type="ECO:0000259" key="14">
    <source>
        <dbReference type="SMART" id="SM01060"/>
    </source>
</evidence>
<dbReference type="InterPro" id="IPR041399">
    <property type="entry name" value="Catalase_large_C"/>
</dbReference>
<evidence type="ECO:0000256" key="1">
    <source>
        <dbReference type="ARBA" id="ARBA00001971"/>
    </source>
</evidence>
<dbReference type="PROSITE" id="PS00437">
    <property type="entry name" value="CATALASE_1"/>
    <property type="match status" value="1"/>
</dbReference>
<evidence type="ECO:0000313" key="15">
    <source>
        <dbReference type="EMBL" id="GAA4033391.1"/>
    </source>
</evidence>
<keyword evidence="6 11" id="KW-0349">Heme</keyword>
<accession>A0ABP7TZ80</accession>
<evidence type="ECO:0000313" key="16">
    <source>
        <dbReference type="Proteomes" id="UP001501353"/>
    </source>
</evidence>
<dbReference type="RefSeq" id="WP_344765453.1">
    <property type="nucleotide sequence ID" value="NZ_BAAAZE010000014.1"/>
</dbReference>
<dbReference type="InterPro" id="IPR018028">
    <property type="entry name" value="Catalase"/>
</dbReference>
<dbReference type="InterPro" id="IPR043156">
    <property type="entry name" value="Catalase_clade2_helical"/>
</dbReference>
<evidence type="ECO:0000256" key="10">
    <source>
        <dbReference type="ARBA" id="ARBA00023324"/>
    </source>
</evidence>
<dbReference type="EC" id="1.11.1.6" evidence="4 11"/>
<dbReference type="InterPro" id="IPR010582">
    <property type="entry name" value="Catalase_immune_responsive"/>
</dbReference>
<comment type="catalytic activity">
    <reaction evidence="11 12">
        <text>2 H2O2 = O2 + 2 H2O</text>
        <dbReference type="Rhea" id="RHEA:20309"/>
        <dbReference type="ChEBI" id="CHEBI:15377"/>
        <dbReference type="ChEBI" id="CHEBI:15379"/>
        <dbReference type="ChEBI" id="CHEBI:16240"/>
        <dbReference type="EC" id="1.11.1.6"/>
    </reaction>
</comment>
<dbReference type="Gene3D" id="2.40.180.10">
    <property type="entry name" value="Catalase core domain"/>
    <property type="match status" value="1"/>
</dbReference>
<dbReference type="CDD" id="cd03132">
    <property type="entry name" value="GATase1_catalase"/>
    <property type="match status" value="1"/>
</dbReference>
<dbReference type="InterPro" id="IPR020835">
    <property type="entry name" value="Catalase_sf"/>
</dbReference>
<dbReference type="SUPFAM" id="SSF56634">
    <property type="entry name" value="Heme-dependent catalase-like"/>
    <property type="match status" value="1"/>
</dbReference>
<comment type="function">
    <text evidence="2 11">Decomposes hydrogen peroxide into water and oxygen; serves to protect cells from the toxic effects of hydrogen peroxide.</text>
</comment>
<dbReference type="PIRSF" id="PIRSF038927">
    <property type="entry name" value="Catalase_clade2"/>
    <property type="match status" value="1"/>
</dbReference>
<evidence type="ECO:0000256" key="7">
    <source>
        <dbReference type="ARBA" id="ARBA00022723"/>
    </source>
</evidence>
<dbReference type="PROSITE" id="PS51402">
    <property type="entry name" value="CATALASE_3"/>
    <property type="match status" value="1"/>
</dbReference>
<dbReference type="PANTHER" id="PTHR42821:SF1">
    <property type="entry name" value="CATALASE-B"/>
    <property type="match status" value="1"/>
</dbReference>
<evidence type="ECO:0000256" key="8">
    <source>
        <dbReference type="ARBA" id="ARBA00023002"/>
    </source>
</evidence>
<dbReference type="InterPro" id="IPR029062">
    <property type="entry name" value="Class_I_gatase-like"/>
</dbReference>
<keyword evidence="10 11" id="KW-0376">Hydrogen peroxide</keyword>
<organism evidence="15 16">
    <name type="scientific">Actimicrobium antarcticum</name>
    <dbReference type="NCBI Taxonomy" id="1051899"/>
    <lineage>
        <taxon>Bacteria</taxon>
        <taxon>Pseudomonadati</taxon>
        <taxon>Pseudomonadota</taxon>
        <taxon>Betaproteobacteria</taxon>
        <taxon>Burkholderiales</taxon>
        <taxon>Oxalobacteraceae</taxon>
        <taxon>Actimicrobium</taxon>
    </lineage>
</organism>
<dbReference type="Pfam" id="PF06628">
    <property type="entry name" value="Catalase-rel"/>
    <property type="match status" value="1"/>
</dbReference>
<dbReference type="InterPro" id="IPR011614">
    <property type="entry name" value="Catalase_core"/>
</dbReference>
<dbReference type="PROSITE" id="PS00438">
    <property type="entry name" value="CATALASE_2"/>
    <property type="match status" value="1"/>
</dbReference>